<dbReference type="EMBL" id="BMAU01021189">
    <property type="protein sequence ID" value="GFX95957.1"/>
    <property type="molecule type" value="Genomic_DNA"/>
</dbReference>
<name>A0A8X6V5Q7_TRICX</name>
<dbReference type="Proteomes" id="UP000887159">
    <property type="component" value="Unassembled WGS sequence"/>
</dbReference>
<proteinExistence type="predicted"/>
<accession>A0A8X6V5Q7</accession>
<protein>
    <submittedName>
        <fullName evidence="1">Uncharacterized protein</fullName>
    </submittedName>
</protein>
<keyword evidence="2" id="KW-1185">Reference proteome</keyword>
<gene>
    <name evidence="1" type="primary">NCL1_49595</name>
    <name evidence="1" type="ORF">TNCV_2085371</name>
</gene>
<sequence length="114" mass="13021">MDVCKCIVPLRHGCTLNNRRAASPLAWLVEKVERWEAPDHPQVSSLKIGAETTQIVLSSVWCSKATAYDRRHLALCHDEFREPRFEFCRSAGINNNYNNGRYALESNNVKRGTM</sequence>
<comment type="caution">
    <text evidence="1">The sequence shown here is derived from an EMBL/GenBank/DDBJ whole genome shotgun (WGS) entry which is preliminary data.</text>
</comment>
<dbReference type="AlphaFoldDB" id="A0A8X6V5Q7"/>
<organism evidence="1 2">
    <name type="scientific">Trichonephila clavipes</name>
    <name type="common">Golden silk orbweaver</name>
    <name type="synonym">Nephila clavipes</name>
    <dbReference type="NCBI Taxonomy" id="2585209"/>
    <lineage>
        <taxon>Eukaryota</taxon>
        <taxon>Metazoa</taxon>
        <taxon>Ecdysozoa</taxon>
        <taxon>Arthropoda</taxon>
        <taxon>Chelicerata</taxon>
        <taxon>Arachnida</taxon>
        <taxon>Araneae</taxon>
        <taxon>Araneomorphae</taxon>
        <taxon>Entelegynae</taxon>
        <taxon>Araneoidea</taxon>
        <taxon>Nephilidae</taxon>
        <taxon>Trichonephila</taxon>
    </lineage>
</organism>
<evidence type="ECO:0000313" key="1">
    <source>
        <dbReference type="EMBL" id="GFX95957.1"/>
    </source>
</evidence>
<evidence type="ECO:0000313" key="2">
    <source>
        <dbReference type="Proteomes" id="UP000887159"/>
    </source>
</evidence>
<reference evidence="1" key="1">
    <citation type="submission" date="2020-08" db="EMBL/GenBank/DDBJ databases">
        <title>Multicomponent nature underlies the extraordinary mechanical properties of spider dragline silk.</title>
        <authorList>
            <person name="Kono N."/>
            <person name="Nakamura H."/>
            <person name="Mori M."/>
            <person name="Yoshida Y."/>
            <person name="Ohtoshi R."/>
            <person name="Malay A.D."/>
            <person name="Moran D.A.P."/>
            <person name="Tomita M."/>
            <person name="Numata K."/>
            <person name="Arakawa K."/>
        </authorList>
    </citation>
    <scope>NUCLEOTIDE SEQUENCE</scope>
</reference>